<protein>
    <recommendedName>
        <fullName evidence="2 6">S-formylglutathione hydrolase</fullName>
        <ecNumber evidence="2 6">3.1.2.12</ecNumber>
    </recommendedName>
</protein>
<dbReference type="InterPro" id="IPR014186">
    <property type="entry name" value="S-formylglutathione_hydrol"/>
</dbReference>
<evidence type="ECO:0000313" key="9">
    <source>
        <dbReference type="EMBL" id="QNN70713.1"/>
    </source>
</evidence>
<keyword evidence="4 8" id="KW-0378">Hydrolase</keyword>
<dbReference type="GO" id="GO:0052689">
    <property type="term" value="F:carboxylic ester hydrolase activity"/>
    <property type="evidence" value="ECO:0007669"/>
    <property type="project" value="UniProtKB-KW"/>
</dbReference>
<evidence type="ECO:0000256" key="4">
    <source>
        <dbReference type="ARBA" id="ARBA00022801"/>
    </source>
</evidence>
<reference evidence="9 10" key="1">
    <citation type="submission" date="2020-08" db="EMBL/GenBank/DDBJ databases">
        <title>Genome sequence of Thermomonas carbonis KCTC 42013T.</title>
        <authorList>
            <person name="Hyun D.-W."/>
            <person name="Bae J.-W."/>
        </authorList>
    </citation>
    <scope>NUCLEOTIDE SEQUENCE [LARGE SCALE GENOMIC DNA]</scope>
    <source>
        <strain evidence="9 10">KCTC 42013</strain>
    </source>
</reference>
<dbReference type="SUPFAM" id="SSF53474">
    <property type="entry name" value="alpha/beta-Hydrolases"/>
    <property type="match status" value="1"/>
</dbReference>
<dbReference type="Gene3D" id="3.40.50.1820">
    <property type="entry name" value="alpha/beta hydrolase"/>
    <property type="match status" value="1"/>
</dbReference>
<dbReference type="AlphaFoldDB" id="A0A7G9SS88"/>
<evidence type="ECO:0000256" key="5">
    <source>
        <dbReference type="ARBA" id="ARBA00047590"/>
    </source>
</evidence>
<organism evidence="9 10">
    <name type="scientific">Thermomonas carbonis</name>
    <dbReference type="NCBI Taxonomy" id="1463158"/>
    <lineage>
        <taxon>Bacteria</taxon>
        <taxon>Pseudomonadati</taxon>
        <taxon>Pseudomonadota</taxon>
        <taxon>Gammaproteobacteria</taxon>
        <taxon>Lysobacterales</taxon>
        <taxon>Lysobacteraceae</taxon>
        <taxon>Thermomonas</taxon>
    </lineage>
</organism>
<dbReference type="GO" id="GO:0018738">
    <property type="term" value="F:S-formylglutathione hydrolase activity"/>
    <property type="evidence" value="ECO:0007669"/>
    <property type="project" value="UniProtKB-UniRule"/>
</dbReference>
<evidence type="ECO:0000256" key="8">
    <source>
        <dbReference type="RuleBase" id="RU363068"/>
    </source>
</evidence>
<dbReference type="Pfam" id="PF00756">
    <property type="entry name" value="Esterase"/>
    <property type="match status" value="1"/>
</dbReference>
<feature type="active site" description="Charge relay system" evidence="7">
    <location>
        <position position="145"/>
    </location>
</feature>
<proteinExistence type="inferred from homology"/>
<dbReference type="GO" id="GO:0005829">
    <property type="term" value="C:cytosol"/>
    <property type="evidence" value="ECO:0007669"/>
    <property type="project" value="TreeGrafter"/>
</dbReference>
<comment type="catalytic activity">
    <reaction evidence="5 8">
        <text>S-formylglutathione + H2O = formate + glutathione + H(+)</text>
        <dbReference type="Rhea" id="RHEA:14961"/>
        <dbReference type="ChEBI" id="CHEBI:15377"/>
        <dbReference type="ChEBI" id="CHEBI:15378"/>
        <dbReference type="ChEBI" id="CHEBI:15740"/>
        <dbReference type="ChEBI" id="CHEBI:57688"/>
        <dbReference type="ChEBI" id="CHEBI:57925"/>
        <dbReference type="EC" id="3.1.2.12"/>
    </reaction>
</comment>
<feature type="active site" description="Charge relay system" evidence="7">
    <location>
        <position position="254"/>
    </location>
</feature>
<sequence length="282" mass="30476">MQRIEHRACFGGWQNVYEHASATLGCTMRFAIYLPPQAADGPVPVLYWLSGLTCNEQNFITKAGAQRYAAEHGIAIVCPDTSPRGDGVADAEGYDLGKGAGFYVNATQAPWAAHYRMHDYVVVELPALIEANFPVTASRSISGHSMGGHGALVLALRNPGRYRSVSAFSPIVAPSKVPWGERALTAYLGEDRESWKAWDACELVKQASDKLPLLVDQGGDDEFLDGQLRPQLLQAAAVAAGHPLQLRMRPGYDHSYYFIASFIGEHVAHHAAALRSGAAAES</sequence>
<dbReference type="InterPro" id="IPR000801">
    <property type="entry name" value="Esterase-like"/>
</dbReference>
<dbReference type="FunFam" id="3.40.50.1820:FF:000002">
    <property type="entry name" value="S-formylglutathione hydrolase"/>
    <property type="match status" value="1"/>
</dbReference>
<gene>
    <name evidence="9" type="primary">fghA</name>
    <name evidence="9" type="ORF">H9L16_03635</name>
</gene>
<evidence type="ECO:0000313" key="10">
    <source>
        <dbReference type="Proteomes" id="UP000515804"/>
    </source>
</evidence>
<feature type="active site" description="Charge relay system" evidence="7">
    <location>
        <position position="221"/>
    </location>
</feature>
<dbReference type="Proteomes" id="UP000515804">
    <property type="component" value="Chromosome"/>
</dbReference>
<dbReference type="InterPro" id="IPR029058">
    <property type="entry name" value="AB_hydrolase_fold"/>
</dbReference>
<evidence type="ECO:0000256" key="3">
    <source>
        <dbReference type="ARBA" id="ARBA00022487"/>
    </source>
</evidence>
<accession>A0A7G9SS88</accession>
<keyword evidence="10" id="KW-1185">Reference proteome</keyword>
<dbReference type="GO" id="GO:0046294">
    <property type="term" value="P:formaldehyde catabolic process"/>
    <property type="evidence" value="ECO:0007669"/>
    <property type="project" value="InterPro"/>
</dbReference>
<dbReference type="KEGG" id="tcn:H9L16_03635"/>
<comment type="function">
    <text evidence="8">Serine hydrolase involved in the detoxification of formaldehyde.</text>
</comment>
<name>A0A7G9SS88_9GAMM</name>
<comment type="similarity">
    <text evidence="1 8">Belongs to the esterase D family.</text>
</comment>
<dbReference type="EMBL" id="CP060719">
    <property type="protein sequence ID" value="QNN70713.1"/>
    <property type="molecule type" value="Genomic_DNA"/>
</dbReference>
<evidence type="ECO:0000256" key="2">
    <source>
        <dbReference type="ARBA" id="ARBA00012479"/>
    </source>
</evidence>
<keyword evidence="3 8" id="KW-0719">Serine esterase</keyword>
<dbReference type="PANTHER" id="PTHR10061">
    <property type="entry name" value="S-FORMYLGLUTATHIONE HYDROLASE"/>
    <property type="match status" value="1"/>
</dbReference>
<evidence type="ECO:0000256" key="7">
    <source>
        <dbReference type="PIRSR" id="PIRSR614186-1"/>
    </source>
</evidence>
<evidence type="ECO:0000256" key="1">
    <source>
        <dbReference type="ARBA" id="ARBA00005622"/>
    </source>
</evidence>
<dbReference type="EC" id="3.1.2.12" evidence="2 6"/>
<dbReference type="RefSeq" id="WP_187553229.1">
    <property type="nucleotide sequence ID" value="NZ_BMZL01000001.1"/>
</dbReference>
<evidence type="ECO:0000256" key="6">
    <source>
        <dbReference type="NCBIfam" id="TIGR02821"/>
    </source>
</evidence>
<dbReference type="PANTHER" id="PTHR10061:SF0">
    <property type="entry name" value="S-FORMYLGLUTATHIONE HYDROLASE"/>
    <property type="match status" value="1"/>
</dbReference>
<dbReference type="NCBIfam" id="TIGR02821">
    <property type="entry name" value="fghA_ester_D"/>
    <property type="match status" value="1"/>
</dbReference>